<dbReference type="AlphaFoldDB" id="A0AAW2BTJ0"/>
<evidence type="ECO:0000256" key="1">
    <source>
        <dbReference type="SAM" id="MobiDB-lite"/>
    </source>
</evidence>
<dbReference type="InterPro" id="IPR052981">
    <property type="entry name" value="Ingression_C2_domain"/>
</dbReference>
<organism evidence="3 4">
    <name type="scientific">Lithocarpus litseifolius</name>
    <dbReference type="NCBI Taxonomy" id="425828"/>
    <lineage>
        <taxon>Eukaryota</taxon>
        <taxon>Viridiplantae</taxon>
        <taxon>Streptophyta</taxon>
        <taxon>Embryophyta</taxon>
        <taxon>Tracheophyta</taxon>
        <taxon>Spermatophyta</taxon>
        <taxon>Magnoliopsida</taxon>
        <taxon>eudicotyledons</taxon>
        <taxon>Gunneridae</taxon>
        <taxon>Pentapetalae</taxon>
        <taxon>rosids</taxon>
        <taxon>fabids</taxon>
        <taxon>Fagales</taxon>
        <taxon>Fagaceae</taxon>
        <taxon>Lithocarpus</taxon>
    </lineage>
</organism>
<keyword evidence="4" id="KW-1185">Reference proteome</keyword>
<dbReference type="CDD" id="cd00030">
    <property type="entry name" value="C2"/>
    <property type="match status" value="1"/>
</dbReference>
<reference evidence="3 4" key="1">
    <citation type="submission" date="2024-01" db="EMBL/GenBank/DDBJ databases">
        <title>A telomere-to-telomere, gap-free genome of sweet tea (Lithocarpus litseifolius).</title>
        <authorList>
            <person name="Zhou J."/>
        </authorList>
    </citation>
    <scope>NUCLEOTIDE SEQUENCE [LARGE SCALE GENOMIC DNA]</scope>
    <source>
        <strain evidence="3">Zhou-2022a</strain>
        <tissue evidence="3">Leaf</tissue>
    </source>
</reference>
<evidence type="ECO:0000313" key="3">
    <source>
        <dbReference type="EMBL" id="KAK9988798.1"/>
    </source>
</evidence>
<dbReference type="PRINTS" id="PR01217">
    <property type="entry name" value="PRICHEXTENSN"/>
</dbReference>
<feature type="compositionally biased region" description="Pro residues" evidence="1">
    <location>
        <begin position="185"/>
        <end position="196"/>
    </location>
</feature>
<dbReference type="InterPro" id="IPR035892">
    <property type="entry name" value="C2_domain_sf"/>
</dbReference>
<comment type="caution">
    <text evidence="3">The sequence shown here is derived from an EMBL/GenBank/DDBJ whole genome shotgun (WGS) entry which is preliminary data.</text>
</comment>
<name>A0AAW2BTJ0_9ROSI</name>
<dbReference type="PROSITE" id="PS50004">
    <property type="entry name" value="C2"/>
    <property type="match status" value="1"/>
</dbReference>
<dbReference type="Gene3D" id="2.60.40.150">
    <property type="entry name" value="C2 domain"/>
    <property type="match status" value="1"/>
</dbReference>
<dbReference type="Pfam" id="PF00168">
    <property type="entry name" value="C2"/>
    <property type="match status" value="1"/>
</dbReference>
<accession>A0AAW2BTJ0</accession>
<sequence>MSIIGIQGQILEVTVVGCNKLKDTEWISKQDPYVFLEYSSAQYRTKTCTDGGKNPTFNHKFKLELIEGYVEIKIMVWNENKVTSDKFIGSGRALLQKVLSQGFDDDTWPLQTTSGRYAGEVKLVLHYSNALKPATTTSFSPSALPYVTPSIPQVPPFPIPPPAPAATYAVHYSSSCPYSSHPNSSYPPPPYPPTSNYPPQASHCYHPQPNRPPPPQASPSYPPPPYPPTYANPRPPPQDSAYYPPGPYSEYR</sequence>
<feature type="compositionally biased region" description="Pro residues" evidence="1">
    <location>
        <begin position="209"/>
        <end position="238"/>
    </location>
</feature>
<dbReference type="EMBL" id="JAZDWU010000010">
    <property type="protein sequence ID" value="KAK9988798.1"/>
    <property type="molecule type" value="Genomic_DNA"/>
</dbReference>
<proteinExistence type="predicted"/>
<dbReference type="SUPFAM" id="SSF49562">
    <property type="entry name" value="C2 domain (Calcium/lipid-binding domain, CaLB)"/>
    <property type="match status" value="1"/>
</dbReference>
<dbReference type="SMART" id="SM00239">
    <property type="entry name" value="C2"/>
    <property type="match status" value="1"/>
</dbReference>
<protein>
    <recommendedName>
        <fullName evidence="2">C2 domain-containing protein</fullName>
    </recommendedName>
</protein>
<dbReference type="PANTHER" id="PTHR47052:SF3">
    <property type="entry name" value="INGRESSION PROTEIN 1"/>
    <property type="match status" value="1"/>
</dbReference>
<dbReference type="Proteomes" id="UP001459277">
    <property type="component" value="Unassembled WGS sequence"/>
</dbReference>
<gene>
    <name evidence="3" type="ORF">SO802_029037</name>
</gene>
<feature type="region of interest" description="Disordered" evidence="1">
    <location>
        <begin position="183"/>
        <end position="252"/>
    </location>
</feature>
<dbReference type="PANTHER" id="PTHR47052">
    <property type="entry name" value="CONSERVED SERINE PROLINE-RICH PROTEIN (AFU_ORTHOLOGUE AFUA_2G01790)"/>
    <property type="match status" value="1"/>
</dbReference>
<evidence type="ECO:0000313" key="4">
    <source>
        <dbReference type="Proteomes" id="UP001459277"/>
    </source>
</evidence>
<evidence type="ECO:0000259" key="2">
    <source>
        <dbReference type="PROSITE" id="PS50004"/>
    </source>
</evidence>
<feature type="domain" description="C2" evidence="2">
    <location>
        <begin position="1"/>
        <end position="109"/>
    </location>
</feature>
<dbReference type="InterPro" id="IPR000008">
    <property type="entry name" value="C2_dom"/>
</dbReference>